<dbReference type="EMBL" id="WYET01000007">
    <property type="protein sequence ID" value="NVN19374.1"/>
    <property type="molecule type" value="Genomic_DNA"/>
</dbReference>
<dbReference type="PANTHER" id="PTHR31157">
    <property type="entry name" value="SCP DOMAIN-CONTAINING PROTEIN"/>
    <property type="match status" value="1"/>
</dbReference>
<dbReference type="InterPro" id="IPR035940">
    <property type="entry name" value="CAP_sf"/>
</dbReference>
<reference evidence="2 3" key="1">
    <citation type="submission" date="2020-01" db="EMBL/GenBank/DDBJ databases">
        <title>Draft Genome Analysis of Muricauda sp. HICW Isolated from coastal seawater of PR China.</title>
        <authorList>
            <person name="Chen M.-X."/>
        </authorList>
    </citation>
    <scope>NUCLEOTIDE SEQUENCE [LARGE SCALE GENOMIC DNA]</scope>
    <source>
        <strain evidence="2 3">HICW</strain>
    </source>
</reference>
<accession>A0A850NGW9</accession>
<dbReference type="InterPro" id="IPR014044">
    <property type="entry name" value="CAP_dom"/>
</dbReference>
<name>A0A850NGW9_9FLAO</name>
<sequence length="159" mass="18190">MKGFSRILGVLMVFTFVVSCSTDSVEDVETFHYESQLSPMEMEILDLVNQHRDSIGLSTLEFDKIAYDFAIEHTMDMIDKNKISHDNFDRRSSDLTIAAKANYVSEIVGRNFVTAKGVVNAWLKSDSHRKAIEGNYKFTAVSAKLNDKGVFYFTQMFYR</sequence>
<evidence type="ECO:0000313" key="2">
    <source>
        <dbReference type="EMBL" id="NVN19374.1"/>
    </source>
</evidence>
<keyword evidence="3" id="KW-1185">Reference proteome</keyword>
<dbReference type="PANTHER" id="PTHR31157:SF1">
    <property type="entry name" value="SCP DOMAIN-CONTAINING PROTEIN"/>
    <property type="match status" value="1"/>
</dbReference>
<comment type="caution">
    <text evidence="2">The sequence shown here is derived from an EMBL/GenBank/DDBJ whole genome shotgun (WGS) entry which is preliminary data.</text>
</comment>
<dbReference type="CDD" id="cd05379">
    <property type="entry name" value="CAP_bacterial"/>
    <property type="match status" value="1"/>
</dbReference>
<dbReference type="RefSeq" id="WP_108244279.1">
    <property type="nucleotide sequence ID" value="NZ_WYET01000007.1"/>
</dbReference>
<dbReference type="Pfam" id="PF00188">
    <property type="entry name" value="CAP"/>
    <property type="match status" value="1"/>
</dbReference>
<evidence type="ECO:0000259" key="1">
    <source>
        <dbReference type="Pfam" id="PF00188"/>
    </source>
</evidence>
<dbReference type="Proteomes" id="UP000558089">
    <property type="component" value="Unassembled WGS sequence"/>
</dbReference>
<dbReference type="SUPFAM" id="SSF55797">
    <property type="entry name" value="PR-1-like"/>
    <property type="match status" value="1"/>
</dbReference>
<dbReference type="Gene3D" id="3.40.33.10">
    <property type="entry name" value="CAP"/>
    <property type="match status" value="1"/>
</dbReference>
<dbReference type="PROSITE" id="PS51257">
    <property type="entry name" value="PROKAR_LIPOPROTEIN"/>
    <property type="match status" value="1"/>
</dbReference>
<organism evidence="2 3">
    <name type="scientific">Flagellimonas chongwuensis</name>
    <dbReference type="NCBI Taxonomy" id="2697365"/>
    <lineage>
        <taxon>Bacteria</taxon>
        <taxon>Pseudomonadati</taxon>
        <taxon>Bacteroidota</taxon>
        <taxon>Flavobacteriia</taxon>
        <taxon>Flavobacteriales</taxon>
        <taxon>Flavobacteriaceae</taxon>
        <taxon>Flagellimonas</taxon>
    </lineage>
</organism>
<proteinExistence type="predicted"/>
<gene>
    <name evidence="2" type="ORF">GUA46_13575</name>
</gene>
<evidence type="ECO:0000313" key="3">
    <source>
        <dbReference type="Proteomes" id="UP000558089"/>
    </source>
</evidence>
<protein>
    <submittedName>
        <fullName evidence="2">CAP domain-containing protein</fullName>
    </submittedName>
</protein>
<feature type="domain" description="SCP" evidence="1">
    <location>
        <begin position="45"/>
        <end position="157"/>
    </location>
</feature>
<dbReference type="AlphaFoldDB" id="A0A850NGW9"/>